<dbReference type="EMBL" id="CAJPVI010000028">
    <property type="protein sequence ID" value="CAG2153416.1"/>
    <property type="molecule type" value="Genomic_DNA"/>
</dbReference>
<protein>
    <recommendedName>
        <fullName evidence="4">Leucine-binding protein domain-containing protein</fullName>
    </recommendedName>
</protein>
<dbReference type="PANTHER" id="PTHR30483:SF6">
    <property type="entry name" value="PERIPLASMIC BINDING PROTEIN OF ABC TRANSPORTER FOR NATURAL AMINO ACIDS"/>
    <property type="match status" value="1"/>
</dbReference>
<dbReference type="Pfam" id="PF13458">
    <property type="entry name" value="Peripla_BP_6"/>
    <property type="match status" value="1"/>
</dbReference>
<comment type="similarity">
    <text evidence="1">Belongs to the leucine-binding protein family.</text>
</comment>
<dbReference type="InterPro" id="IPR028082">
    <property type="entry name" value="Peripla_BP_I"/>
</dbReference>
<feature type="chain" id="PRO_5045310583" description="Leucine-binding protein domain-containing protein" evidence="3">
    <location>
        <begin position="21"/>
        <end position="392"/>
    </location>
</feature>
<keyword evidence="6" id="KW-1185">Reference proteome</keyword>
<feature type="domain" description="Leucine-binding protein" evidence="4">
    <location>
        <begin position="23"/>
        <end position="363"/>
    </location>
</feature>
<organism evidence="5 6">
    <name type="scientific">Cupriavidus numazuensis</name>
    <dbReference type="NCBI Taxonomy" id="221992"/>
    <lineage>
        <taxon>Bacteria</taxon>
        <taxon>Pseudomonadati</taxon>
        <taxon>Pseudomonadota</taxon>
        <taxon>Betaproteobacteria</taxon>
        <taxon>Burkholderiales</taxon>
        <taxon>Burkholderiaceae</taxon>
        <taxon>Cupriavidus</taxon>
    </lineage>
</organism>
<evidence type="ECO:0000256" key="2">
    <source>
        <dbReference type="ARBA" id="ARBA00022729"/>
    </source>
</evidence>
<proteinExistence type="inferred from homology"/>
<evidence type="ECO:0000256" key="1">
    <source>
        <dbReference type="ARBA" id="ARBA00010062"/>
    </source>
</evidence>
<sequence>MKKCLIPLGIVLCLQSQAGAADTLKVGLLAVDKGVFAPVDEYYHVAAKLAVETLNAQGGILGKQVELVRLTHAGTPATALAAATRLAQQEKVSVMTGFNNSAMAQAIAPRLSSLNAVLIDASTLNDELINTTCYSHYFRVTAPDSQAVNMLGQVIKESNLKSWSFIASESAQGRNLESAFKVMVEKAGGTVGKSILVPYNTADFGSYITQLATSPTEGLMIGVQSGDAITFSKQQKQFGLFDKFRKVLSTYGFTNDMALRFQGDATVGVTFAGDYLPGVPYGAKNDAFVKLYKERIGREPNYLEANTWVSFELIKAAAELSGKSDANALRAALAKLKTNTIYGDVSMRPDHQLLRPTVVAKIEAQPSGRAKATLIRSEAGNGMAPPVRINCN</sequence>
<accession>A0ABM8TLF9</accession>
<dbReference type="InterPro" id="IPR051010">
    <property type="entry name" value="BCAA_transport"/>
</dbReference>
<dbReference type="InterPro" id="IPR028081">
    <property type="entry name" value="Leu-bd"/>
</dbReference>
<dbReference type="Proteomes" id="UP000672657">
    <property type="component" value="Unassembled WGS sequence"/>
</dbReference>
<evidence type="ECO:0000313" key="6">
    <source>
        <dbReference type="Proteomes" id="UP000672657"/>
    </source>
</evidence>
<name>A0ABM8TLF9_9BURK</name>
<evidence type="ECO:0000256" key="3">
    <source>
        <dbReference type="SAM" id="SignalP"/>
    </source>
</evidence>
<feature type="signal peptide" evidence="3">
    <location>
        <begin position="1"/>
        <end position="20"/>
    </location>
</feature>
<reference evidence="5 6" key="1">
    <citation type="submission" date="2021-03" db="EMBL/GenBank/DDBJ databases">
        <authorList>
            <person name="Peeters C."/>
        </authorList>
    </citation>
    <scope>NUCLEOTIDE SEQUENCE [LARGE SCALE GENOMIC DNA]</scope>
    <source>
        <strain evidence="5 6">LMG 26411</strain>
    </source>
</reference>
<keyword evidence="2 3" id="KW-0732">Signal</keyword>
<evidence type="ECO:0000259" key="4">
    <source>
        <dbReference type="Pfam" id="PF13458"/>
    </source>
</evidence>
<dbReference type="Gene3D" id="3.40.50.2300">
    <property type="match status" value="2"/>
</dbReference>
<dbReference type="PANTHER" id="PTHR30483">
    <property type="entry name" value="LEUCINE-SPECIFIC-BINDING PROTEIN"/>
    <property type="match status" value="1"/>
</dbReference>
<dbReference type="RefSeq" id="WP_211955385.1">
    <property type="nucleotide sequence ID" value="NZ_CAJPVI010000028.1"/>
</dbReference>
<dbReference type="SUPFAM" id="SSF53822">
    <property type="entry name" value="Periplasmic binding protein-like I"/>
    <property type="match status" value="1"/>
</dbReference>
<comment type="caution">
    <text evidence="5">The sequence shown here is derived from an EMBL/GenBank/DDBJ whole genome shotgun (WGS) entry which is preliminary data.</text>
</comment>
<gene>
    <name evidence="5" type="ORF">LMG26411_04409</name>
</gene>
<evidence type="ECO:0000313" key="5">
    <source>
        <dbReference type="EMBL" id="CAG2153416.1"/>
    </source>
</evidence>